<accession>A0A4Y2HW10</accession>
<evidence type="ECO:0000313" key="2">
    <source>
        <dbReference type="Proteomes" id="UP000499080"/>
    </source>
</evidence>
<evidence type="ECO:0000313" key="1">
    <source>
        <dbReference type="EMBL" id="GBM69687.1"/>
    </source>
</evidence>
<reference evidence="1 2" key="1">
    <citation type="journal article" date="2019" name="Sci. Rep.">
        <title>Orb-weaving spider Araneus ventricosus genome elucidates the spidroin gene catalogue.</title>
        <authorList>
            <person name="Kono N."/>
            <person name="Nakamura H."/>
            <person name="Ohtoshi R."/>
            <person name="Moran D.A.P."/>
            <person name="Shinohara A."/>
            <person name="Yoshida Y."/>
            <person name="Fujiwara M."/>
            <person name="Mori M."/>
            <person name="Tomita M."/>
            <person name="Arakawa K."/>
        </authorList>
    </citation>
    <scope>NUCLEOTIDE SEQUENCE [LARGE SCALE GENOMIC DNA]</scope>
</reference>
<sequence>MECHFPAMLALWLGRGFYRGMYANARGIEKSIPDLGDHFGDEMWDLKNAGIFSVSLLGAEIIQMIPSDVTACRGDYKRTVLRSQSNSSVC</sequence>
<keyword evidence="2" id="KW-1185">Reference proteome</keyword>
<proteinExistence type="predicted"/>
<name>A0A4Y2HW10_ARAVE</name>
<protein>
    <submittedName>
        <fullName evidence="1">Uncharacterized protein</fullName>
    </submittedName>
</protein>
<gene>
    <name evidence="1" type="ORF">AVEN_49060_1</name>
</gene>
<dbReference type="EMBL" id="BGPR01002208">
    <property type="protein sequence ID" value="GBM69687.1"/>
    <property type="molecule type" value="Genomic_DNA"/>
</dbReference>
<organism evidence="1 2">
    <name type="scientific">Araneus ventricosus</name>
    <name type="common">Orbweaver spider</name>
    <name type="synonym">Epeira ventricosa</name>
    <dbReference type="NCBI Taxonomy" id="182803"/>
    <lineage>
        <taxon>Eukaryota</taxon>
        <taxon>Metazoa</taxon>
        <taxon>Ecdysozoa</taxon>
        <taxon>Arthropoda</taxon>
        <taxon>Chelicerata</taxon>
        <taxon>Arachnida</taxon>
        <taxon>Araneae</taxon>
        <taxon>Araneomorphae</taxon>
        <taxon>Entelegynae</taxon>
        <taxon>Araneoidea</taxon>
        <taxon>Araneidae</taxon>
        <taxon>Araneus</taxon>
    </lineage>
</organism>
<dbReference type="AlphaFoldDB" id="A0A4Y2HW10"/>
<dbReference type="Proteomes" id="UP000499080">
    <property type="component" value="Unassembled WGS sequence"/>
</dbReference>
<comment type="caution">
    <text evidence="1">The sequence shown here is derived from an EMBL/GenBank/DDBJ whole genome shotgun (WGS) entry which is preliminary data.</text>
</comment>